<dbReference type="EMBL" id="MH046811">
    <property type="protein sequence ID" value="UFX99808.1"/>
    <property type="molecule type" value="Genomic_DNA"/>
</dbReference>
<dbReference type="Gene3D" id="3.90.79.10">
    <property type="entry name" value="Nucleoside Triphosphate Pyrophosphohydrolase"/>
    <property type="match status" value="1"/>
</dbReference>
<proteinExistence type="predicted"/>
<evidence type="ECO:0008006" key="2">
    <source>
        <dbReference type="Google" id="ProtNLM"/>
    </source>
</evidence>
<organism evidence="1">
    <name type="scientific">Megavirus baoshan</name>
    <dbReference type="NCBI Taxonomy" id="2496520"/>
    <lineage>
        <taxon>Viruses</taxon>
        <taxon>Varidnaviria</taxon>
        <taxon>Bamfordvirae</taxon>
        <taxon>Nucleocytoviricota</taxon>
        <taxon>Megaviricetes</taxon>
        <taxon>Imitervirales</taxon>
        <taxon>Mimiviridae</taxon>
        <taxon>Megamimivirinae</taxon>
        <taxon>Megavirus</taxon>
        <taxon>Megavirus baoshanense</taxon>
    </lineage>
</organism>
<dbReference type="InterPro" id="IPR015797">
    <property type="entry name" value="NUDIX_hydrolase-like_dom_sf"/>
</dbReference>
<name>A0A8K1W7C5_9VIRU</name>
<reference evidence="1" key="1">
    <citation type="submission" date="2018-03" db="EMBL/GenBank/DDBJ databases">
        <title>Draft genome sequences of Megaviruse, new member of the family Mimiviridae isolated from water in Shanghai, China.</title>
        <authorList>
            <person name="Xia Y."/>
        </authorList>
    </citation>
    <scope>NUCLEOTIDE SEQUENCE</scope>
    <source>
        <strain evidence="1">SH</strain>
    </source>
</reference>
<accession>A0A8K1W7C5</accession>
<sequence length="288" mass="34069">MIKTKKNKFSTDSLELRMNDTGKTLTIPVKKPYRNIVSSNFNSNWNDIPYVKYNINMMNNKSDLKTMYKNSNKKYGLSYANKPYDAINNCKSAGVIPYTIHNGKLLFLFQKAQNPTRKKDAGWNDFGGKQINPTETTAQIASREFSEETSCLFYLAEKTDNKSKEIYNLLKNNQKLSYDQKTIELLREMILTSQKFYTDKITEYVLPIYVSSKETYISYFVKVKYIVENDLPKAEDIHINYEDRYLRDCQWFTLDEILNLCEKDFHKRLQITRIQQRITKYYEKGLFN</sequence>
<evidence type="ECO:0000313" key="1">
    <source>
        <dbReference type="EMBL" id="UFX99808.1"/>
    </source>
</evidence>
<dbReference type="SUPFAM" id="SSF55811">
    <property type="entry name" value="Nudix"/>
    <property type="match status" value="1"/>
</dbReference>
<gene>
    <name evidence="1" type="ORF">Mb0443</name>
</gene>
<protein>
    <recommendedName>
        <fullName evidence="2">Nudix hydrolase domain-containing protein</fullName>
    </recommendedName>
</protein>